<evidence type="ECO:0000313" key="3">
    <source>
        <dbReference type="EMBL" id="KAA1082135.1"/>
    </source>
</evidence>
<feature type="compositionally biased region" description="Polar residues" evidence="2">
    <location>
        <begin position="184"/>
        <end position="197"/>
    </location>
</feature>
<dbReference type="EMBL" id="VDEP01000439">
    <property type="protein sequence ID" value="KAA1082135.1"/>
    <property type="molecule type" value="Genomic_DNA"/>
</dbReference>
<feature type="compositionally biased region" description="Acidic residues" evidence="2">
    <location>
        <begin position="65"/>
        <end position="92"/>
    </location>
</feature>
<evidence type="ECO:0000256" key="1">
    <source>
        <dbReference type="SAM" id="Coils"/>
    </source>
</evidence>
<accession>A0A5B0MYU5</accession>
<reference evidence="3 4" key="1">
    <citation type="submission" date="2019-05" db="EMBL/GenBank/DDBJ databases">
        <title>Emergence of the Ug99 lineage of the wheat stem rust pathogen through somatic hybridization.</title>
        <authorList>
            <person name="Li F."/>
            <person name="Upadhyaya N.M."/>
            <person name="Sperschneider J."/>
            <person name="Matny O."/>
            <person name="Nguyen-Phuc H."/>
            <person name="Mago R."/>
            <person name="Raley C."/>
            <person name="Miller M.E."/>
            <person name="Silverstein K.A.T."/>
            <person name="Henningsen E."/>
            <person name="Hirsch C.D."/>
            <person name="Visser B."/>
            <person name="Pretorius Z.A."/>
            <person name="Steffenson B.J."/>
            <person name="Schwessinger B."/>
            <person name="Dodds P.N."/>
            <person name="Figueroa M."/>
        </authorList>
    </citation>
    <scope>NUCLEOTIDE SEQUENCE [LARGE SCALE GENOMIC DNA]</scope>
    <source>
        <strain evidence="3 4">Ug99</strain>
    </source>
</reference>
<dbReference type="Proteomes" id="UP000325313">
    <property type="component" value="Unassembled WGS sequence"/>
</dbReference>
<comment type="caution">
    <text evidence="3">The sequence shown here is derived from an EMBL/GenBank/DDBJ whole genome shotgun (WGS) entry which is preliminary data.</text>
</comment>
<feature type="compositionally biased region" description="Basic and acidic residues" evidence="2">
    <location>
        <begin position="211"/>
        <end position="220"/>
    </location>
</feature>
<feature type="region of interest" description="Disordered" evidence="2">
    <location>
        <begin position="378"/>
        <end position="465"/>
    </location>
</feature>
<feature type="region of interest" description="Disordered" evidence="2">
    <location>
        <begin position="278"/>
        <end position="310"/>
    </location>
</feature>
<feature type="compositionally biased region" description="Low complexity" evidence="2">
    <location>
        <begin position="282"/>
        <end position="299"/>
    </location>
</feature>
<feature type="coiled-coil region" evidence="1">
    <location>
        <begin position="321"/>
        <end position="351"/>
    </location>
</feature>
<name>A0A5B0MYU5_PUCGR</name>
<proteinExistence type="predicted"/>
<keyword evidence="1" id="KW-0175">Coiled coil</keyword>
<evidence type="ECO:0000313" key="4">
    <source>
        <dbReference type="Proteomes" id="UP000325313"/>
    </source>
</evidence>
<feature type="compositionally biased region" description="Acidic residues" evidence="2">
    <location>
        <begin position="414"/>
        <end position="426"/>
    </location>
</feature>
<evidence type="ECO:0000256" key="2">
    <source>
        <dbReference type="SAM" id="MobiDB-lite"/>
    </source>
</evidence>
<sequence length="601" mass="67219">MGIDPSPHSSIRRKMKGSTIGGINGVDSHGTSSNHRQSLAFELAAAMEPEENDQASILEQLGLGGDDDDDDEEEDDDQNGDDDQGVGEDQDQIDNQANDQDDTIYEDEEYPGPDRFDSNDDQSSLQFLESQRLRLQPSRSTIGSTNKRYSNASNFGSSSSPRKSSTRDASLSTPMRTLGRELSRSTLNTIDPASASNMDILDFDQSGHPIDLQHPDHPQIEEDDEAGMFGAQRSPEDFEPSEDEDAEILEAGLKSTAQFLNLLKQSNTDCPASLLIQKAPDSQQTTQPSSRSTTPTSKRQTIEENQSDRQPVVEKMITDIVRTMTEQVRDRESQIRELKEIEIALARTDRRFLADLEELPDLFEERDFRNSTILGKSLVSSSDHPGLSIHGSPKPIEDLDPLDPLDHEHVGGGVDEEVEEDEEDLLEDGRLTPRGTREEKRISIQPDEHSSKEDRRKAKKMAEERRPMENLGELKLITNSLIHSLNQIHEHTQISRQTQIEIVRKLKGVKGLVANWKTDFDSIQNSIDFISTWESNQFSSSSSLDSLQESPLQNYRGQKIRGIFEVQVKLATSEVEKLLNEAFTNASTLLQPHPPPPSLIN</sequence>
<feature type="compositionally biased region" description="Low complexity" evidence="2">
    <location>
        <begin position="150"/>
        <end position="170"/>
    </location>
</feature>
<dbReference type="AlphaFoldDB" id="A0A5B0MYU5"/>
<organism evidence="3 4">
    <name type="scientific">Puccinia graminis f. sp. tritici</name>
    <dbReference type="NCBI Taxonomy" id="56615"/>
    <lineage>
        <taxon>Eukaryota</taxon>
        <taxon>Fungi</taxon>
        <taxon>Dikarya</taxon>
        <taxon>Basidiomycota</taxon>
        <taxon>Pucciniomycotina</taxon>
        <taxon>Pucciniomycetes</taxon>
        <taxon>Pucciniales</taxon>
        <taxon>Pucciniaceae</taxon>
        <taxon>Puccinia</taxon>
    </lineage>
</organism>
<protein>
    <submittedName>
        <fullName evidence="3">Uncharacterized protein</fullName>
    </submittedName>
</protein>
<gene>
    <name evidence="3" type="ORF">PGTUg99_022562</name>
</gene>
<feature type="compositionally biased region" description="Acidic residues" evidence="2">
    <location>
        <begin position="99"/>
        <end position="111"/>
    </location>
</feature>
<feature type="compositionally biased region" description="Basic and acidic residues" evidence="2">
    <location>
        <begin position="427"/>
        <end position="465"/>
    </location>
</feature>
<feature type="region of interest" description="Disordered" evidence="2">
    <location>
        <begin position="1"/>
        <end position="222"/>
    </location>
</feature>
<feature type="compositionally biased region" description="Polar residues" evidence="2">
    <location>
        <begin position="137"/>
        <end position="149"/>
    </location>
</feature>